<evidence type="ECO:0000313" key="3">
    <source>
        <dbReference type="EMBL" id="CAH1099725.1"/>
    </source>
</evidence>
<organism evidence="3 4">
    <name type="scientific">Psylliodes chrysocephalus</name>
    <dbReference type="NCBI Taxonomy" id="3402493"/>
    <lineage>
        <taxon>Eukaryota</taxon>
        <taxon>Metazoa</taxon>
        <taxon>Ecdysozoa</taxon>
        <taxon>Arthropoda</taxon>
        <taxon>Hexapoda</taxon>
        <taxon>Insecta</taxon>
        <taxon>Pterygota</taxon>
        <taxon>Neoptera</taxon>
        <taxon>Endopterygota</taxon>
        <taxon>Coleoptera</taxon>
        <taxon>Polyphaga</taxon>
        <taxon>Cucujiformia</taxon>
        <taxon>Chrysomeloidea</taxon>
        <taxon>Chrysomelidae</taxon>
        <taxon>Galerucinae</taxon>
        <taxon>Alticini</taxon>
        <taxon>Psylliodes</taxon>
    </lineage>
</organism>
<accession>A0A9P0G7G9</accession>
<dbReference type="AlphaFoldDB" id="A0A9P0G7G9"/>
<dbReference type="Proteomes" id="UP001153636">
    <property type="component" value="Chromosome 1"/>
</dbReference>
<feature type="compositionally biased region" description="Low complexity" evidence="1">
    <location>
        <begin position="238"/>
        <end position="250"/>
    </location>
</feature>
<proteinExistence type="predicted"/>
<feature type="region of interest" description="Disordered" evidence="1">
    <location>
        <begin position="168"/>
        <end position="205"/>
    </location>
</feature>
<dbReference type="EMBL" id="OV651813">
    <property type="protein sequence ID" value="CAH1099725.1"/>
    <property type="molecule type" value="Genomic_DNA"/>
</dbReference>
<evidence type="ECO:0000313" key="4">
    <source>
        <dbReference type="Proteomes" id="UP001153636"/>
    </source>
</evidence>
<dbReference type="OrthoDB" id="6350087at2759"/>
<gene>
    <name evidence="3" type="ORF">PSYICH_LOCUS528</name>
</gene>
<reference evidence="3" key="1">
    <citation type="submission" date="2022-01" db="EMBL/GenBank/DDBJ databases">
        <authorList>
            <person name="King R."/>
        </authorList>
    </citation>
    <scope>NUCLEOTIDE SEQUENCE</scope>
</reference>
<feature type="region of interest" description="Disordered" evidence="1">
    <location>
        <begin position="236"/>
        <end position="269"/>
    </location>
</feature>
<evidence type="ECO:0000256" key="2">
    <source>
        <dbReference type="SAM" id="SignalP"/>
    </source>
</evidence>
<feature type="chain" id="PRO_5040277682" evidence="2">
    <location>
        <begin position="30"/>
        <end position="327"/>
    </location>
</feature>
<feature type="signal peptide" evidence="2">
    <location>
        <begin position="1"/>
        <end position="29"/>
    </location>
</feature>
<sequence length="327" mass="35992">MKAGAGHLRMAMVALAAAVTVAYPGTATASPPPENRYANGGGSEADRATDSHRENPAGAASRHSDNGDTHERWKRAFAPWNGEHSEFQTYSSFSVWKPAPYQLSRPYFIPVYGGSGRIPMYFPPQSFDYNSRYRPNNKPPFKGPPYLPPNTPTTKAPEETMTVASRFDFDDDDDRPVWIESNNNDKGMSNVPTRPPPPPKSAQDYPPLVHDPQDTGTIHLSAQDEDTINEIFNQDTFRTTQAPPRTLAPRPQRPQRPRTTTVPPVQGPSGPSNCVWAVVSCCSAATNVYPEKCFEQRGCPGPFWGSSPCDTEFAKAAVDAALNYYNQ</sequence>
<evidence type="ECO:0000256" key="1">
    <source>
        <dbReference type="SAM" id="MobiDB-lite"/>
    </source>
</evidence>
<protein>
    <submittedName>
        <fullName evidence="3">Uncharacterized protein</fullName>
    </submittedName>
</protein>
<keyword evidence="2" id="KW-0732">Signal</keyword>
<feature type="region of interest" description="Disordered" evidence="1">
    <location>
        <begin position="25"/>
        <end position="70"/>
    </location>
</feature>
<keyword evidence="4" id="KW-1185">Reference proteome</keyword>
<feature type="compositionally biased region" description="Polar residues" evidence="1">
    <location>
        <begin position="180"/>
        <end position="192"/>
    </location>
</feature>
<feature type="compositionally biased region" description="Basic and acidic residues" evidence="1">
    <location>
        <begin position="44"/>
        <end position="55"/>
    </location>
</feature>
<name>A0A9P0G7G9_9CUCU</name>